<proteinExistence type="predicted"/>
<protein>
    <submittedName>
        <fullName evidence="1">Uncharacterized protein</fullName>
    </submittedName>
</protein>
<reference evidence="1" key="1">
    <citation type="submission" date="2020-06" db="EMBL/GenBank/DDBJ databases">
        <title>WGS assembly of Ceratodon purpureus strain R40.</title>
        <authorList>
            <person name="Carey S.B."/>
            <person name="Jenkins J."/>
            <person name="Shu S."/>
            <person name="Lovell J.T."/>
            <person name="Sreedasyam A."/>
            <person name="Maumus F."/>
            <person name="Tiley G.P."/>
            <person name="Fernandez-Pozo N."/>
            <person name="Barry K."/>
            <person name="Chen C."/>
            <person name="Wang M."/>
            <person name="Lipzen A."/>
            <person name="Daum C."/>
            <person name="Saski C.A."/>
            <person name="Payton A.C."/>
            <person name="Mcbreen J.C."/>
            <person name="Conrad R.E."/>
            <person name="Kollar L.M."/>
            <person name="Olsson S."/>
            <person name="Huttunen S."/>
            <person name="Landis J.B."/>
            <person name="Wickett N.J."/>
            <person name="Johnson M.G."/>
            <person name="Rensing S.A."/>
            <person name="Grimwood J."/>
            <person name="Schmutz J."/>
            <person name="Mcdaniel S.F."/>
        </authorList>
    </citation>
    <scope>NUCLEOTIDE SEQUENCE</scope>
    <source>
        <strain evidence="1">R40</strain>
    </source>
</reference>
<sequence>MISNLQRPQGFSQGSSIEAHALEDFIGEDPSFYMISEEGIEAAFAALSLDSATDQDLILDSGASRHFANDPNLFRTLDQGSSQGVVTSASRQDHVIKGTGNI</sequence>
<comment type="caution">
    <text evidence="1">The sequence shown here is derived from an EMBL/GenBank/DDBJ whole genome shotgun (WGS) entry which is preliminary data.</text>
</comment>
<evidence type="ECO:0000313" key="1">
    <source>
        <dbReference type="EMBL" id="KAG0573741.1"/>
    </source>
</evidence>
<evidence type="ECO:0000313" key="2">
    <source>
        <dbReference type="Proteomes" id="UP000822688"/>
    </source>
</evidence>
<keyword evidence="2" id="KW-1185">Reference proteome</keyword>
<dbReference type="EMBL" id="CM026426">
    <property type="protein sequence ID" value="KAG0573741.1"/>
    <property type="molecule type" value="Genomic_DNA"/>
</dbReference>
<organism evidence="1 2">
    <name type="scientific">Ceratodon purpureus</name>
    <name type="common">Fire moss</name>
    <name type="synonym">Dicranum purpureum</name>
    <dbReference type="NCBI Taxonomy" id="3225"/>
    <lineage>
        <taxon>Eukaryota</taxon>
        <taxon>Viridiplantae</taxon>
        <taxon>Streptophyta</taxon>
        <taxon>Embryophyta</taxon>
        <taxon>Bryophyta</taxon>
        <taxon>Bryophytina</taxon>
        <taxon>Bryopsida</taxon>
        <taxon>Dicranidae</taxon>
        <taxon>Pseudoditrichales</taxon>
        <taxon>Ditrichaceae</taxon>
        <taxon>Ceratodon</taxon>
    </lineage>
</organism>
<dbReference type="AlphaFoldDB" id="A0A8T0HSJ4"/>
<dbReference type="Proteomes" id="UP000822688">
    <property type="component" value="Chromosome V"/>
</dbReference>
<name>A0A8T0HSJ4_CERPU</name>
<accession>A0A8T0HSJ4</accession>
<gene>
    <name evidence="1" type="ORF">KC19_VG205500</name>
</gene>